<feature type="region of interest" description="Disordered" evidence="9">
    <location>
        <begin position="361"/>
        <end position="380"/>
    </location>
</feature>
<dbReference type="InterPro" id="IPR023827">
    <property type="entry name" value="Peptidase_S8_Asp-AS"/>
</dbReference>
<dbReference type="PANTHER" id="PTHR43806">
    <property type="entry name" value="PEPTIDASE S8"/>
    <property type="match status" value="1"/>
</dbReference>
<dbReference type="PANTHER" id="PTHR43806:SF11">
    <property type="entry name" value="CEREVISIN-RELATED"/>
    <property type="match status" value="1"/>
</dbReference>
<dbReference type="GO" id="GO:0006508">
    <property type="term" value="P:proteolysis"/>
    <property type="evidence" value="ECO:0007669"/>
    <property type="project" value="UniProtKB-KW"/>
</dbReference>
<feature type="active site" description="Charge relay system" evidence="7">
    <location>
        <position position="605"/>
    </location>
</feature>
<feature type="active site" description="Charge relay system" evidence="7">
    <location>
        <position position="461"/>
    </location>
</feature>
<accession>A0A0D2HL44</accession>
<evidence type="ECO:0000313" key="11">
    <source>
        <dbReference type="EMBL" id="KIW85219.1"/>
    </source>
</evidence>
<dbReference type="VEuPathDB" id="FungiDB:Z517_00609"/>
<keyword evidence="3" id="KW-0732">Signal</keyword>
<dbReference type="HOGENOM" id="CLU_423350_0_0_1"/>
<feature type="active site" description="Charge relay system" evidence="7">
    <location>
        <position position="418"/>
    </location>
</feature>
<feature type="domain" description="Peptidase S8/S53" evidence="10">
    <location>
        <begin position="413"/>
        <end position="621"/>
    </location>
</feature>
<comment type="similarity">
    <text evidence="1 7 8">Belongs to the peptidase S8 family.</text>
</comment>
<keyword evidence="6" id="KW-0865">Zymogen</keyword>
<gene>
    <name evidence="11" type="ORF">Z517_00609</name>
</gene>
<dbReference type="STRING" id="1442368.A0A0D2HL44"/>
<feature type="region of interest" description="Disordered" evidence="9">
    <location>
        <begin position="231"/>
        <end position="285"/>
    </location>
</feature>
<feature type="region of interest" description="Disordered" evidence="9">
    <location>
        <begin position="297"/>
        <end position="345"/>
    </location>
</feature>
<evidence type="ECO:0000313" key="12">
    <source>
        <dbReference type="Proteomes" id="UP000053029"/>
    </source>
</evidence>
<dbReference type="SUPFAM" id="SSF52743">
    <property type="entry name" value="Subtilisin-like"/>
    <property type="match status" value="1"/>
</dbReference>
<dbReference type="InterPro" id="IPR050131">
    <property type="entry name" value="Peptidase_S8_subtilisin-like"/>
</dbReference>
<dbReference type="CDD" id="cd00306">
    <property type="entry name" value="Peptidases_S8_S53"/>
    <property type="match status" value="1"/>
</dbReference>
<evidence type="ECO:0000256" key="7">
    <source>
        <dbReference type="PROSITE-ProRule" id="PRU01240"/>
    </source>
</evidence>
<dbReference type="EMBL" id="KN846969">
    <property type="protein sequence ID" value="KIW85219.1"/>
    <property type="molecule type" value="Genomic_DNA"/>
</dbReference>
<reference evidence="11 12" key="1">
    <citation type="submission" date="2015-01" db="EMBL/GenBank/DDBJ databases">
        <title>The Genome Sequence of Fonsecaea pedrosoi CBS 271.37.</title>
        <authorList>
            <consortium name="The Broad Institute Genomics Platform"/>
            <person name="Cuomo C."/>
            <person name="de Hoog S."/>
            <person name="Gorbushina A."/>
            <person name="Stielow B."/>
            <person name="Teixiera M."/>
            <person name="Abouelleil A."/>
            <person name="Chapman S.B."/>
            <person name="Priest M."/>
            <person name="Young S.K."/>
            <person name="Wortman J."/>
            <person name="Nusbaum C."/>
            <person name="Birren B."/>
        </authorList>
    </citation>
    <scope>NUCLEOTIDE SEQUENCE [LARGE SCALE GENOMIC DNA]</scope>
    <source>
        <strain evidence="11 12">CBS 271.37</strain>
    </source>
</reference>
<dbReference type="RefSeq" id="XP_013289027.1">
    <property type="nucleotide sequence ID" value="XM_013433573.1"/>
</dbReference>
<dbReference type="PROSITE" id="PS00138">
    <property type="entry name" value="SUBTILASE_SER"/>
    <property type="match status" value="1"/>
</dbReference>
<dbReference type="PROSITE" id="PS00136">
    <property type="entry name" value="SUBTILASE_ASP"/>
    <property type="match status" value="1"/>
</dbReference>
<dbReference type="GO" id="GO:0004252">
    <property type="term" value="F:serine-type endopeptidase activity"/>
    <property type="evidence" value="ECO:0007669"/>
    <property type="project" value="UniProtKB-UniRule"/>
</dbReference>
<evidence type="ECO:0000256" key="4">
    <source>
        <dbReference type="ARBA" id="ARBA00022801"/>
    </source>
</evidence>
<dbReference type="Proteomes" id="UP000053029">
    <property type="component" value="Unassembled WGS sequence"/>
</dbReference>
<dbReference type="InterPro" id="IPR000209">
    <property type="entry name" value="Peptidase_S8/S53_dom"/>
</dbReference>
<evidence type="ECO:0000256" key="3">
    <source>
        <dbReference type="ARBA" id="ARBA00022729"/>
    </source>
</evidence>
<dbReference type="InterPro" id="IPR011990">
    <property type="entry name" value="TPR-like_helical_dom_sf"/>
</dbReference>
<dbReference type="PROSITE" id="PS51892">
    <property type="entry name" value="SUBTILASE"/>
    <property type="match status" value="1"/>
</dbReference>
<evidence type="ECO:0000259" key="10">
    <source>
        <dbReference type="Pfam" id="PF00082"/>
    </source>
</evidence>
<dbReference type="Pfam" id="PF00082">
    <property type="entry name" value="Peptidase_S8"/>
    <property type="match status" value="1"/>
</dbReference>
<dbReference type="OrthoDB" id="206201at2759"/>
<organism evidence="11 12">
    <name type="scientific">Fonsecaea pedrosoi CBS 271.37</name>
    <dbReference type="NCBI Taxonomy" id="1442368"/>
    <lineage>
        <taxon>Eukaryota</taxon>
        <taxon>Fungi</taxon>
        <taxon>Dikarya</taxon>
        <taxon>Ascomycota</taxon>
        <taxon>Pezizomycotina</taxon>
        <taxon>Eurotiomycetes</taxon>
        <taxon>Chaetothyriomycetidae</taxon>
        <taxon>Chaetothyriales</taxon>
        <taxon>Herpotrichiellaceae</taxon>
        <taxon>Fonsecaea</taxon>
    </lineage>
</organism>
<dbReference type="SUPFAM" id="SSF48452">
    <property type="entry name" value="TPR-like"/>
    <property type="match status" value="1"/>
</dbReference>
<dbReference type="InterPro" id="IPR023828">
    <property type="entry name" value="Peptidase_S8_Ser-AS"/>
</dbReference>
<protein>
    <submittedName>
        <fullName evidence="11">Unplaced genomic scaffold supercont1.1, whole genome shotgun sequence</fullName>
    </submittedName>
</protein>
<evidence type="ECO:0000256" key="2">
    <source>
        <dbReference type="ARBA" id="ARBA00022670"/>
    </source>
</evidence>
<evidence type="ECO:0000256" key="5">
    <source>
        <dbReference type="ARBA" id="ARBA00022825"/>
    </source>
</evidence>
<sequence>MTRMETMNTEDKDTGVDPTRIEKLRRIEKKAIHATDIEDWETVEARYSEMLRLVDGWLAPGDPNVLLIRTHLTEALTNQGKIDQAIDIHHDLLDRIEPDTDVEKAILNQVLHLQIAVVEMLLSRNRGKDALDILQNALEVSVEGLGRKHETTDSIRENHSRVLEWERRNIQKRMDRLKAKANRRDKTVPVTAATGSPIYSPQTTPEVRLPSSTADTFDNEAVGLGICIAGDTSSNTSFPRSRTSSAQLPEGTSQPVAFRGRPIQSPRTRPRPPAKPLGLQRDQQTNDVSKFACLRGSQTPSLRAGDPSRPVANASPLAPPQQTIRARSVDHGGPETSSSRAVIRSDTIDADFSDAALLACDETESKEQVPPRPRLTSLSGNSTDEWFSVHLKETHSFLDGFRVLNSGAGLRPRIAILDTGLNTEHPEVQKLKQRTAKERRLRGFWAPPSTDWRADQDEDGHGTTCAMVAHKVAPNADIYIARVFKDRKHALEHAVNDWQVDIISMSFAISKNDKKTKEAMSAKLEEIKDKVLLFAAASNSGRNDGRAYPAKRPEVIAIHAAHGGGGPWKNNPLPSSDDAHNFSTLGMYVETPYTGQATKRVSGTSVACPVAAGIAALVLEFCRQPLVKIKKPERLKHKKGMEAIFSQMYNRFEASKAGKEEDYFYLRPWKLMVVKDTDDDTAAAWHRVASLINEAFGEDYY</sequence>
<keyword evidence="4 7" id="KW-0378">Hydrolase</keyword>
<dbReference type="InterPro" id="IPR015500">
    <property type="entry name" value="Peptidase_S8_subtilisin-rel"/>
</dbReference>
<evidence type="ECO:0000256" key="6">
    <source>
        <dbReference type="ARBA" id="ARBA00023145"/>
    </source>
</evidence>
<dbReference type="GeneID" id="25300099"/>
<keyword evidence="2 7" id="KW-0645">Protease</keyword>
<dbReference type="Gene3D" id="3.40.50.200">
    <property type="entry name" value="Peptidase S8/S53 domain"/>
    <property type="match status" value="1"/>
</dbReference>
<keyword evidence="5 7" id="KW-0720">Serine protease</keyword>
<evidence type="ECO:0000256" key="8">
    <source>
        <dbReference type="RuleBase" id="RU003355"/>
    </source>
</evidence>
<dbReference type="Gene3D" id="1.25.40.10">
    <property type="entry name" value="Tetratricopeptide repeat domain"/>
    <property type="match status" value="1"/>
</dbReference>
<dbReference type="PRINTS" id="PR00723">
    <property type="entry name" value="SUBTILISIN"/>
</dbReference>
<evidence type="ECO:0000256" key="1">
    <source>
        <dbReference type="ARBA" id="ARBA00011073"/>
    </source>
</evidence>
<keyword evidence="12" id="KW-1185">Reference proteome</keyword>
<dbReference type="AlphaFoldDB" id="A0A0D2HL44"/>
<feature type="compositionally biased region" description="Polar residues" evidence="9">
    <location>
        <begin position="231"/>
        <end position="255"/>
    </location>
</feature>
<dbReference type="InterPro" id="IPR036852">
    <property type="entry name" value="Peptidase_S8/S53_dom_sf"/>
</dbReference>
<evidence type="ECO:0000256" key="9">
    <source>
        <dbReference type="SAM" id="MobiDB-lite"/>
    </source>
</evidence>
<proteinExistence type="inferred from homology"/>
<name>A0A0D2HL44_9EURO</name>